<evidence type="ECO:0000313" key="1">
    <source>
        <dbReference type="EMBL" id="JAH10489.1"/>
    </source>
</evidence>
<reference evidence="1" key="2">
    <citation type="journal article" date="2015" name="Fish Shellfish Immunol.">
        <title>Early steps in the European eel (Anguilla anguilla)-Vibrio vulnificus interaction in the gills: Role of the RtxA13 toxin.</title>
        <authorList>
            <person name="Callol A."/>
            <person name="Pajuelo D."/>
            <person name="Ebbesson L."/>
            <person name="Teles M."/>
            <person name="MacKenzie S."/>
            <person name="Amaro C."/>
        </authorList>
    </citation>
    <scope>NUCLEOTIDE SEQUENCE</scope>
</reference>
<organism evidence="1">
    <name type="scientific">Anguilla anguilla</name>
    <name type="common">European freshwater eel</name>
    <name type="synonym">Muraena anguilla</name>
    <dbReference type="NCBI Taxonomy" id="7936"/>
    <lineage>
        <taxon>Eukaryota</taxon>
        <taxon>Metazoa</taxon>
        <taxon>Chordata</taxon>
        <taxon>Craniata</taxon>
        <taxon>Vertebrata</taxon>
        <taxon>Euteleostomi</taxon>
        <taxon>Actinopterygii</taxon>
        <taxon>Neopterygii</taxon>
        <taxon>Teleostei</taxon>
        <taxon>Anguilliformes</taxon>
        <taxon>Anguillidae</taxon>
        <taxon>Anguilla</taxon>
    </lineage>
</organism>
<accession>A0A0E9Q160</accession>
<dbReference type="EMBL" id="GBXM01098088">
    <property type="protein sequence ID" value="JAH10489.1"/>
    <property type="molecule type" value="Transcribed_RNA"/>
</dbReference>
<name>A0A0E9Q160_ANGAN</name>
<reference evidence="1" key="1">
    <citation type="submission" date="2014-11" db="EMBL/GenBank/DDBJ databases">
        <authorList>
            <person name="Amaro Gonzalez C."/>
        </authorList>
    </citation>
    <scope>NUCLEOTIDE SEQUENCE</scope>
</reference>
<proteinExistence type="predicted"/>
<protein>
    <submittedName>
        <fullName evidence="1">Uncharacterized protein</fullName>
    </submittedName>
</protein>
<sequence length="15" mass="1777">MKRSKLSAVFHFVNL</sequence>